<organism evidence="1">
    <name type="scientific">Sesamum angustifolium</name>
    <dbReference type="NCBI Taxonomy" id="2727405"/>
    <lineage>
        <taxon>Eukaryota</taxon>
        <taxon>Viridiplantae</taxon>
        <taxon>Streptophyta</taxon>
        <taxon>Embryophyta</taxon>
        <taxon>Tracheophyta</taxon>
        <taxon>Spermatophyta</taxon>
        <taxon>Magnoliopsida</taxon>
        <taxon>eudicotyledons</taxon>
        <taxon>Gunneridae</taxon>
        <taxon>Pentapetalae</taxon>
        <taxon>asterids</taxon>
        <taxon>lamiids</taxon>
        <taxon>Lamiales</taxon>
        <taxon>Pedaliaceae</taxon>
        <taxon>Sesamum</taxon>
    </lineage>
</organism>
<name>A0AAW2K708_9LAMI</name>
<sequence length="65" mass="6806">MPLLATSLPLVMKALFSSDRRAPPFARALFDIARRSSPSLVQSAVAPSPVAPVCCCSNLPNLPVG</sequence>
<comment type="caution">
    <text evidence="1">The sequence shown here is derived from an EMBL/GenBank/DDBJ whole genome shotgun (WGS) entry which is preliminary data.</text>
</comment>
<proteinExistence type="predicted"/>
<dbReference type="AlphaFoldDB" id="A0AAW2K708"/>
<reference evidence="1" key="1">
    <citation type="submission" date="2020-06" db="EMBL/GenBank/DDBJ databases">
        <authorList>
            <person name="Li T."/>
            <person name="Hu X."/>
            <person name="Zhang T."/>
            <person name="Song X."/>
            <person name="Zhang H."/>
            <person name="Dai N."/>
            <person name="Sheng W."/>
            <person name="Hou X."/>
            <person name="Wei L."/>
        </authorList>
    </citation>
    <scope>NUCLEOTIDE SEQUENCE</scope>
    <source>
        <strain evidence="1">G01</strain>
        <tissue evidence="1">Leaf</tissue>
    </source>
</reference>
<accession>A0AAW2K708</accession>
<evidence type="ECO:0000313" key="1">
    <source>
        <dbReference type="EMBL" id="KAL0302184.1"/>
    </source>
</evidence>
<reference evidence="1" key="2">
    <citation type="journal article" date="2024" name="Plant">
        <title>Genomic evolution and insights into agronomic trait innovations of Sesamum species.</title>
        <authorList>
            <person name="Miao H."/>
            <person name="Wang L."/>
            <person name="Qu L."/>
            <person name="Liu H."/>
            <person name="Sun Y."/>
            <person name="Le M."/>
            <person name="Wang Q."/>
            <person name="Wei S."/>
            <person name="Zheng Y."/>
            <person name="Lin W."/>
            <person name="Duan Y."/>
            <person name="Cao H."/>
            <person name="Xiong S."/>
            <person name="Wang X."/>
            <person name="Wei L."/>
            <person name="Li C."/>
            <person name="Ma Q."/>
            <person name="Ju M."/>
            <person name="Zhao R."/>
            <person name="Li G."/>
            <person name="Mu C."/>
            <person name="Tian Q."/>
            <person name="Mei H."/>
            <person name="Zhang T."/>
            <person name="Gao T."/>
            <person name="Zhang H."/>
        </authorList>
    </citation>
    <scope>NUCLEOTIDE SEQUENCE</scope>
    <source>
        <strain evidence="1">G01</strain>
    </source>
</reference>
<gene>
    <name evidence="1" type="ORF">Sangu_3115000</name>
</gene>
<dbReference type="EMBL" id="JACGWK010000302">
    <property type="protein sequence ID" value="KAL0302184.1"/>
    <property type="molecule type" value="Genomic_DNA"/>
</dbReference>
<protein>
    <submittedName>
        <fullName evidence="1">Uncharacterized protein</fullName>
    </submittedName>
</protein>